<dbReference type="Proteomes" id="UP001163324">
    <property type="component" value="Chromosome 6"/>
</dbReference>
<accession>A0ACC0UYA1</accession>
<comment type="caution">
    <text evidence="1">The sequence shown here is derived from an EMBL/GenBank/DDBJ whole genome shotgun (WGS) entry which is preliminary data.</text>
</comment>
<name>A0ACC0UYA1_9HYPO</name>
<reference evidence="1" key="1">
    <citation type="submission" date="2022-10" db="EMBL/GenBank/DDBJ databases">
        <title>Complete Genome of Trichothecium roseum strain YXFP-22015, a Plant Pathogen Isolated from Citrus.</title>
        <authorList>
            <person name="Wang Y."/>
            <person name="Zhu L."/>
        </authorList>
    </citation>
    <scope>NUCLEOTIDE SEQUENCE</scope>
    <source>
        <strain evidence="1">YXFP-22015</strain>
    </source>
</reference>
<evidence type="ECO:0000313" key="1">
    <source>
        <dbReference type="EMBL" id="KAI9898651.1"/>
    </source>
</evidence>
<organism evidence="1 2">
    <name type="scientific">Trichothecium roseum</name>
    <dbReference type="NCBI Taxonomy" id="47278"/>
    <lineage>
        <taxon>Eukaryota</taxon>
        <taxon>Fungi</taxon>
        <taxon>Dikarya</taxon>
        <taxon>Ascomycota</taxon>
        <taxon>Pezizomycotina</taxon>
        <taxon>Sordariomycetes</taxon>
        <taxon>Hypocreomycetidae</taxon>
        <taxon>Hypocreales</taxon>
        <taxon>Hypocreales incertae sedis</taxon>
        <taxon>Trichothecium</taxon>
    </lineage>
</organism>
<gene>
    <name evidence="1" type="ORF">N3K66_007011</name>
</gene>
<keyword evidence="2" id="KW-1185">Reference proteome</keyword>
<evidence type="ECO:0000313" key="2">
    <source>
        <dbReference type="Proteomes" id="UP001163324"/>
    </source>
</evidence>
<dbReference type="EMBL" id="CM047945">
    <property type="protein sequence ID" value="KAI9898651.1"/>
    <property type="molecule type" value="Genomic_DNA"/>
</dbReference>
<protein>
    <submittedName>
        <fullName evidence="1">Uncharacterized protein</fullName>
    </submittedName>
</protein>
<proteinExistence type="predicted"/>
<sequence length="413" mass="46089">MEDIMAETPLPEPSFTETPELVRIPASRLDTRSDAEITELLLRHQPVTSEKNLWTYWHAGFLAMRPWVRRNVLGWVRRLGPGWTVRVLDDVPGSPANAARYLPAEDLPEAFRSGAMTGPYAGVHGSDMVRLPLIHRHGGVWLDAGTTLFRHLDAICWDAICDPGTPYEIAGFAPGTEPGNDVVMNGFVAARRGNGFVRRWHDVFAAIWRDHGGTDCVGLRHHPLLRQVKKVQVPLEMQVKFGIDNDLMNDYVAQVLSFKRVRMLRDPEDGFDGAEYWERHAYVLPVQETFLAQIMTGFDGQRQFDLLALPRREAARGTGSEEEEEAEKLVHALLSGAATLKLSHGLKNNRLVHLAKLWDLPEHAGADVAPGTYAAYLRWGSVHLEQTRALEPQTVRCGGPVLEAGLLEVVDDA</sequence>